<dbReference type="InterPro" id="IPR057962">
    <property type="entry name" value="SPT23_MGA2_DBD"/>
</dbReference>
<feature type="compositionally biased region" description="Polar residues" evidence="1">
    <location>
        <begin position="246"/>
        <end position="262"/>
    </location>
</feature>
<organism evidence="3 4">
    <name type="scientific">Grifola frondosa</name>
    <name type="common">Maitake</name>
    <name type="synonym">Polyporus frondosus</name>
    <dbReference type="NCBI Taxonomy" id="5627"/>
    <lineage>
        <taxon>Eukaryota</taxon>
        <taxon>Fungi</taxon>
        <taxon>Dikarya</taxon>
        <taxon>Basidiomycota</taxon>
        <taxon>Agaricomycotina</taxon>
        <taxon>Agaricomycetes</taxon>
        <taxon>Polyporales</taxon>
        <taxon>Grifolaceae</taxon>
        <taxon>Grifola</taxon>
    </lineage>
</organism>
<feature type="region of interest" description="Disordered" evidence="1">
    <location>
        <begin position="134"/>
        <end position="211"/>
    </location>
</feature>
<evidence type="ECO:0000259" key="2">
    <source>
        <dbReference type="Pfam" id="PF25603"/>
    </source>
</evidence>
<protein>
    <recommendedName>
        <fullName evidence="2">SPT23/MGA2-like DNA-binding domain-containing protein</fullName>
    </recommendedName>
</protein>
<accession>A0A1C7M6D0</accession>
<comment type="caution">
    <text evidence="3">The sequence shown here is derived from an EMBL/GenBank/DDBJ whole genome shotgun (WGS) entry which is preliminary data.</text>
</comment>
<evidence type="ECO:0000256" key="1">
    <source>
        <dbReference type="SAM" id="MobiDB-lite"/>
    </source>
</evidence>
<feature type="domain" description="SPT23/MGA2-like DNA-binding" evidence="2">
    <location>
        <begin position="22"/>
        <end position="138"/>
    </location>
</feature>
<feature type="region of interest" description="Disordered" evidence="1">
    <location>
        <begin position="246"/>
        <end position="280"/>
    </location>
</feature>
<dbReference type="STRING" id="5627.A0A1C7M6D0"/>
<reference evidence="3 4" key="1">
    <citation type="submission" date="2016-03" db="EMBL/GenBank/DDBJ databases">
        <title>Whole genome sequencing of Grifola frondosa 9006-11.</title>
        <authorList>
            <person name="Min B."/>
            <person name="Park H."/>
            <person name="Kim J.-G."/>
            <person name="Cho H."/>
            <person name="Oh Y.-L."/>
            <person name="Kong W.-S."/>
            <person name="Choi I.-G."/>
        </authorList>
    </citation>
    <scope>NUCLEOTIDE SEQUENCE [LARGE SCALE GENOMIC DNA]</scope>
    <source>
        <strain evidence="3 4">9006-11</strain>
    </source>
</reference>
<dbReference type="AlphaFoldDB" id="A0A1C7M6D0"/>
<dbReference type="Proteomes" id="UP000092993">
    <property type="component" value="Unassembled WGS sequence"/>
</dbReference>
<evidence type="ECO:0000313" key="3">
    <source>
        <dbReference type="EMBL" id="OBZ70604.1"/>
    </source>
</evidence>
<sequence length="355" mass="38841">MLRRKTLYILPRISLVLRPPHAHVTSCSSCQAREAKRVARKIAARVRPARSDSDSQDEVNTIPGRGRHEDTSNIIQFNCPEVLDFSAGSIILPLRITCYCRHHREKVGFNIHFTMLDHAGRVIGTGTTKPIMITDDHKSTGLNTPKSGILNGSAAGEASDVVETSKRKKNRGDNGAERTKKRSKPYDMNRSSRLARKHSSGSLASPSDLTSAFVTRSPSPWYAANPLQNTVSSPTLHFSHCEQTTSEILTSPNSQVVTSPLPSTEPPVPSADNVTTTLDPDVIMPDPGPSDMTTMSFEELATSPYLPAAPQSPSSLVFDPIHTLNNVANPPIPYILFKHDPPLLSLTFPRRRSIA</sequence>
<name>A0A1C7M6D0_GRIFR</name>
<dbReference type="OrthoDB" id="71307at2759"/>
<feature type="region of interest" description="Disordered" evidence="1">
    <location>
        <begin position="46"/>
        <end position="67"/>
    </location>
</feature>
<evidence type="ECO:0000313" key="4">
    <source>
        <dbReference type="Proteomes" id="UP000092993"/>
    </source>
</evidence>
<gene>
    <name evidence="3" type="ORF">A0H81_09038</name>
</gene>
<keyword evidence="4" id="KW-1185">Reference proteome</keyword>
<feature type="compositionally biased region" description="Polar residues" evidence="1">
    <location>
        <begin position="200"/>
        <end position="211"/>
    </location>
</feature>
<dbReference type="EMBL" id="LUGG01000013">
    <property type="protein sequence ID" value="OBZ70604.1"/>
    <property type="molecule type" value="Genomic_DNA"/>
</dbReference>
<proteinExistence type="predicted"/>
<dbReference type="Pfam" id="PF25603">
    <property type="entry name" value="SPT23_MGA2_DBD"/>
    <property type="match status" value="1"/>
</dbReference>